<comment type="similarity">
    <text evidence="2 3">Belongs to the small heat shock protein (HSP20) family.</text>
</comment>
<dbReference type="InterPro" id="IPR031107">
    <property type="entry name" value="Small_HSP"/>
</dbReference>
<gene>
    <name evidence="6" type="ORF">HYH02_004903</name>
</gene>
<name>A0A835WMV1_9CHLO</name>
<evidence type="ECO:0000256" key="1">
    <source>
        <dbReference type="ARBA" id="ARBA00023016"/>
    </source>
</evidence>
<dbReference type="PROSITE" id="PS01031">
    <property type="entry name" value="SHSP"/>
    <property type="match status" value="1"/>
</dbReference>
<evidence type="ECO:0000256" key="2">
    <source>
        <dbReference type="PROSITE-ProRule" id="PRU00285"/>
    </source>
</evidence>
<comment type="caution">
    <text evidence="6">The sequence shown here is derived from an EMBL/GenBank/DDBJ whole genome shotgun (WGS) entry which is preliminary data.</text>
</comment>
<evidence type="ECO:0000256" key="4">
    <source>
        <dbReference type="SAM" id="MobiDB-lite"/>
    </source>
</evidence>
<organism evidence="6 7">
    <name type="scientific">Chlamydomonas schloesseri</name>
    <dbReference type="NCBI Taxonomy" id="2026947"/>
    <lineage>
        <taxon>Eukaryota</taxon>
        <taxon>Viridiplantae</taxon>
        <taxon>Chlorophyta</taxon>
        <taxon>core chlorophytes</taxon>
        <taxon>Chlorophyceae</taxon>
        <taxon>CS clade</taxon>
        <taxon>Chlamydomonadales</taxon>
        <taxon>Chlamydomonadaceae</taxon>
        <taxon>Chlamydomonas</taxon>
    </lineage>
</organism>
<dbReference type="InterPro" id="IPR002068">
    <property type="entry name" value="A-crystallin/Hsp20_dom"/>
</dbReference>
<feature type="domain" description="SHSP" evidence="5">
    <location>
        <begin position="56"/>
        <end position="165"/>
    </location>
</feature>
<accession>A0A835WMV1</accession>
<dbReference type="OrthoDB" id="1245404at2759"/>
<keyword evidence="7" id="KW-1185">Reference proteome</keyword>
<dbReference type="Gene3D" id="2.60.40.790">
    <property type="match status" value="1"/>
</dbReference>
<dbReference type="SUPFAM" id="SSF49764">
    <property type="entry name" value="HSP20-like chaperones"/>
    <property type="match status" value="1"/>
</dbReference>
<dbReference type="PANTHER" id="PTHR11527">
    <property type="entry name" value="HEAT-SHOCK PROTEIN 20 FAMILY MEMBER"/>
    <property type="match status" value="1"/>
</dbReference>
<sequence>MSLISLFSEPIFDTELLPLGFASEDAHRHALDRHSARKRGHSHDRDLLAPPGGQDWNIIGPTAPMDIVETATAYELHADAPGMGPAEISGARKSLHEANKEARGRLLRRERTAYSFSRAFSLPENANPDGITASMDKGVLVVTVPKRPRDSSTSKPPAPKRIAVAAQLAQQPAAKL</sequence>
<dbReference type="Pfam" id="PF00011">
    <property type="entry name" value="HSP20"/>
    <property type="match status" value="1"/>
</dbReference>
<evidence type="ECO:0000313" key="6">
    <source>
        <dbReference type="EMBL" id="KAG2450400.1"/>
    </source>
</evidence>
<proteinExistence type="inferred from homology"/>
<protein>
    <recommendedName>
        <fullName evidence="5">SHSP domain-containing protein</fullName>
    </recommendedName>
</protein>
<dbReference type="AlphaFoldDB" id="A0A835WMV1"/>
<evidence type="ECO:0000259" key="5">
    <source>
        <dbReference type="PROSITE" id="PS01031"/>
    </source>
</evidence>
<feature type="region of interest" description="Disordered" evidence="4">
    <location>
        <begin position="34"/>
        <end position="54"/>
    </location>
</feature>
<evidence type="ECO:0000313" key="7">
    <source>
        <dbReference type="Proteomes" id="UP000613740"/>
    </source>
</evidence>
<feature type="compositionally biased region" description="Low complexity" evidence="4">
    <location>
        <begin position="163"/>
        <end position="176"/>
    </location>
</feature>
<dbReference type="EMBL" id="JAEHOD010000011">
    <property type="protein sequence ID" value="KAG2450400.1"/>
    <property type="molecule type" value="Genomic_DNA"/>
</dbReference>
<feature type="region of interest" description="Disordered" evidence="4">
    <location>
        <begin position="145"/>
        <end position="176"/>
    </location>
</feature>
<dbReference type="InterPro" id="IPR008978">
    <property type="entry name" value="HSP20-like_chaperone"/>
</dbReference>
<reference evidence="6" key="1">
    <citation type="journal article" date="2020" name="bioRxiv">
        <title>Comparative genomics of Chlamydomonas.</title>
        <authorList>
            <person name="Craig R.J."/>
            <person name="Hasan A.R."/>
            <person name="Ness R.W."/>
            <person name="Keightley P.D."/>
        </authorList>
    </citation>
    <scope>NUCLEOTIDE SEQUENCE</scope>
    <source>
        <strain evidence="6">CCAP 11/173</strain>
    </source>
</reference>
<dbReference type="CDD" id="cd06464">
    <property type="entry name" value="ACD_sHsps-like"/>
    <property type="match status" value="1"/>
</dbReference>
<keyword evidence="1" id="KW-0346">Stress response</keyword>
<evidence type="ECO:0000256" key="3">
    <source>
        <dbReference type="RuleBase" id="RU003616"/>
    </source>
</evidence>
<dbReference type="Proteomes" id="UP000613740">
    <property type="component" value="Unassembled WGS sequence"/>
</dbReference>